<reference evidence="1 2" key="1">
    <citation type="submission" date="2019-10" db="EMBL/GenBank/DDBJ databases">
        <title>Nocardia macrotermitis sp. nov. and Nocardia aurantia sp. nov., isolated from the gut of fungus growing-termite Macrotermes natalensis.</title>
        <authorList>
            <person name="Benndorf R."/>
            <person name="Schwitalla J."/>
            <person name="Martin K."/>
            <person name="De Beer W."/>
            <person name="Kaster A.-K."/>
            <person name="Vollmers J."/>
            <person name="Poulsen M."/>
            <person name="Beemelmanns C."/>
        </authorList>
    </citation>
    <scope>NUCLEOTIDE SEQUENCE [LARGE SCALE GENOMIC DNA]</scope>
    <source>
        <strain evidence="1 2">RB56</strain>
    </source>
</reference>
<proteinExistence type="predicted"/>
<dbReference type="EMBL" id="WEGI01000009">
    <property type="protein sequence ID" value="MQY28757.1"/>
    <property type="molecule type" value="Genomic_DNA"/>
</dbReference>
<dbReference type="RefSeq" id="WP_227838104.1">
    <property type="nucleotide sequence ID" value="NZ_WEGI01000009.1"/>
</dbReference>
<evidence type="ECO:0000313" key="2">
    <source>
        <dbReference type="Proteomes" id="UP000431401"/>
    </source>
</evidence>
<sequence>MFETWPEIFSPSMRRVVDPPVPVLVELGVAIARTPGGRFGRDTLPMRVKAGGLDLSRTVPGRLLAWARCSDGSWLGLVEFMIATGNDRGRIAVTQWCGARALRPDPGRRIV</sequence>
<comment type="caution">
    <text evidence="1">The sequence shown here is derived from an EMBL/GenBank/DDBJ whole genome shotgun (WGS) entry which is preliminary data.</text>
</comment>
<organism evidence="1 2">
    <name type="scientific">Nocardia aurantia</name>
    <dbReference type="NCBI Taxonomy" id="2585199"/>
    <lineage>
        <taxon>Bacteria</taxon>
        <taxon>Bacillati</taxon>
        <taxon>Actinomycetota</taxon>
        <taxon>Actinomycetes</taxon>
        <taxon>Mycobacteriales</taxon>
        <taxon>Nocardiaceae</taxon>
        <taxon>Nocardia</taxon>
    </lineage>
</organism>
<evidence type="ECO:0000313" key="1">
    <source>
        <dbReference type="EMBL" id="MQY28757.1"/>
    </source>
</evidence>
<protein>
    <submittedName>
        <fullName evidence="1">Uncharacterized protein</fullName>
    </submittedName>
</protein>
<gene>
    <name evidence="1" type="ORF">NRB56_43410</name>
</gene>
<dbReference type="Proteomes" id="UP000431401">
    <property type="component" value="Unassembled WGS sequence"/>
</dbReference>
<accession>A0A7K0DT94</accession>
<name>A0A7K0DT94_9NOCA</name>
<dbReference type="AlphaFoldDB" id="A0A7K0DT94"/>
<keyword evidence="2" id="KW-1185">Reference proteome</keyword>